<evidence type="ECO:0000313" key="4">
    <source>
        <dbReference type="WBParaSite" id="HPBE_0000362901-mRNA-1"/>
    </source>
</evidence>
<dbReference type="EMBL" id="UZAH01011351">
    <property type="protein sequence ID" value="VDO38382.1"/>
    <property type="molecule type" value="Genomic_DNA"/>
</dbReference>
<gene>
    <name evidence="2" type="ORF">HPBE_LOCUS3629</name>
</gene>
<dbReference type="WBParaSite" id="HPBE_0000362901-mRNA-1">
    <property type="protein sequence ID" value="HPBE_0000362901-mRNA-1"/>
    <property type="gene ID" value="HPBE_0000362901"/>
</dbReference>
<name>A0A183FBT7_HELPZ</name>
<dbReference type="Proteomes" id="UP000050761">
    <property type="component" value="Unassembled WGS sequence"/>
</dbReference>
<sequence length="61" mass="6839">MLSLNRVEMMPMLSIVVVAVMMVLVILDDFIPQNHSPGARFINDTVGIISQRPHHIGLRSK</sequence>
<evidence type="ECO:0000256" key="1">
    <source>
        <dbReference type="SAM" id="Phobius"/>
    </source>
</evidence>
<reference evidence="2 3" key="1">
    <citation type="submission" date="2018-11" db="EMBL/GenBank/DDBJ databases">
        <authorList>
            <consortium name="Pathogen Informatics"/>
        </authorList>
    </citation>
    <scope>NUCLEOTIDE SEQUENCE [LARGE SCALE GENOMIC DNA]</scope>
</reference>
<dbReference type="AlphaFoldDB" id="A0A183FBT7"/>
<evidence type="ECO:0000313" key="3">
    <source>
        <dbReference type="Proteomes" id="UP000050761"/>
    </source>
</evidence>
<keyword evidence="3" id="KW-1185">Reference proteome</keyword>
<keyword evidence="1" id="KW-0812">Transmembrane</keyword>
<accession>A0A183FBT7</accession>
<accession>A0A3P7YCW3</accession>
<reference evidence="4" key="2">
    <citation type="submission" date="2019-09" db="UniProtKB">
        <authorList>
            <consortium name="WormBaseParasite"/>
        </authorList>
    </citation>
    <scope>IDENTIFICATION</scope>
</reference>
<keyword evidence="1" id="KW-1133">Transmembrane helix</keyword>
<protein>
    <submittedName>
        <fullName evidence="4">Neur_chan_memb domain-containing protein</fullName>
    </submittedName>
</protein>
<organism evidence="3 4">
    <name type="scientific">Heligmosomoides polygyrus</name>
    <name type="common">Parasitic roundworm</name>
    <dbReference type="NCBI Taxonomy" id="6339"/>
    <lineage>
        <taxon>Eukaryota</taxon>
        <taxon>Metazoa</taxon>
        <taxon>Ecdysozoa</taxon>
        <taxon>Nematoda</taxon>
        <taxon>Chromadorea</taxon>
        <taxon>Rhabditida</taxon>
        <taxon>Rhabditina</taxon>
        <taxon>Rhabditomorpha</taxon>
        <taxon>Strongyloidea</taxon>
        <taxon>Heligmosomidae</taxon>
        <taxon>Heligmosomoides</taxon>
    </lineage>
</organism>
<evidence type="ECO:0000313" key="2">
    <source>
        <dbReference type="EMBL" id="VDO38382.1"/>
    </source>
</evidence>
<keyword evidence="1" id="KW-0472">Membrane</keyword>
<feature type="transmembrane region" description="Helical" evidence="1">
    <location>
        <begin position="12"/>
        <end position="31"/>
    </location>
</feature>
<proteinExistence type="predicted"/>